<accession>A0LQI5</accession>
<name>A0LQI5_SYNFM</name>
<reference evidence="2 3" key="1">
    <citation type="submission" date="2006-10" db="EMBL/GenBank/DDBJ databases">
        <title>Complete sequence of Syntrophobacter fumaroxidans MPOB.</title>
        <authorList>
            <consortium name="US DOE Joint Genome Institute"/>
            <person name="Copeland A."/>
            <person name="Lucas S."/>
            <person name="Lapidus A."/>
            <person name="Barry K."/>
            <person name="Detter J.C."/>
            <person name="Glavina del Rio T."/>
            <person name="Hammon N."/>
            <person name="Israni S."/>
            <person name="Pitluck S."/>
            <person name="Goltsman E.G."/>
            <person name="Martinez M."/>
            <person name="Schmutz J."/>
            <person name="Larimer F."/>
            <person name="Land M."/>
            <person name="Hauser L."/>
            <person name="Kyrpides N."/>
            <person name="Kim E."/>
            <person name="Boone D.R."/>
            <person name="Brockman F."/>
            <person name="Culley D."/>
            <person name="Ferry J."/>
            <person name="Gunsalus R."/>
            <person name="McInerney M.J."/>
            <person name="Morrison M."/>
            <person name="Plugge C."/>
            <person name="Rohlin L."/>
            <person name="Scholten J."/>
            <person name="Sieber J."/>
            <person name="Stams A.J.M."/>
            <person name="Worm P."/>
            <person name="Henstra A.M."/>
            <person name="Richardson P."/>
        </authorList>
    </citation>
    <scope>NUCLEOTIDE SEQUENCE [LARGE SCALE GENOMIC DNA]</scope>
    <source>
        <strain evidence="3">DSM 10017 / MPOB</strain>
    </source>
</reference>
<dbReference type="AlphaFoldDB" id="A0LQI5"/>
<feature type="region of interest" description="Disordered" evidence="1">
    <location>
        <begin position="1"/>
        <end position="55"/>
    </location>
</feature>
<dbReference type="KEGG" id="sfu:Sfum_4021"/>
<dbReference type="EMBL" id="CP000478">
    <property type="protein sequence ID" value="ABK19687.1"/>
    <property type="molecule type" value="Genomic_DNA"/>
</dbReference>
<evidence type="ECO:0000313" key="2">
    <source>
        <dbReference type="EMBL" id="ABK19687.1"/>
    </source>
</evidence>
<keyword evidence="3" id="KW-1185">Reference proteome</keyword>
<dbReference type="InParanoid" id="A0LQI5"/>
<dbReference type="Proteomes" id="UP000001784">
    <property type="component" value="Chromosome"/>
</dbReference>
<organism evidence="2 3">
    <name type="scientific">Syntrophobacter fumaroxidans (strain DSM 10017 / MPOB)</name>
    <dbReference type="NCBI Taxonomy" id="335543"/>
    <lineage>
        <taxon>Bacteria</taxon>
        <taxon>Pseudomonadati</taxon>
        <taxon>Thermodesulfobacteriota</taxon>
        <taxon>Syntrophobacteria</taxon>
        <taxon>Syntrophobacterales</taxon>
        <taxon>Syntrophobacteraceae</taxon>
        <taxon>Syntrophobacter</taxon>
    </lineage>
</organism>
<dbReference type="HOGENOM" id="CLU_2262445_0_0_7"/>
<evidence type="ECO:0000256" key="1">
    <source>
        <dbReference type="SAM" id="MobiDB-lite"/>
    </source>
</evidence>
<protein>
    <submittedName>
        <fullName evidence="2">Uncharacterized protein</fullName>
    </submittedName>
</protein>
<proteinExistence type="predicted"/>
<evidence type="ECO:0000313" key="3">
    <source>
        <dbReference type="Proteomes" id="UP000001784"/>
    </source>
</evidence>
<gene>
    <name evidence="2" type="ordered locus">Sfum_4021</name>
</gene>
<sequence length="103" mass="11159">MFPGGKAGWNAASADSSVERASAKCAKLTPDGQNLSPPEPPRSVGCRTGSKGNPRGRAVTHFVMFAAGIEPIRRVTILRIMKNIKQRPMKASVRFSHRASRKD</sequence>